<proteinExistence type="predicted"/>
<feature type="compositionally biased region" description="Polar residues" evidence="1">
    <location>
        <begin position="70"/>
        <end position="86"/>
    </location>
</feature>
<evidence type="ECO:0000313" key="2">
    <source>
        <dbReference type="EMBL" id="CAG7820288.1"/>
    </source>
</evidence>
<feature type="region of interest" description="Disordered" evidence="1">
    <location>
        <begin position="70"/>
        <end position="168"/>
    </location>
</feature>
<feature type="region of interest" description="Disordered" evidence="1">
    <location>
        <begin position="217"/>
        <end position="240"/>
    </location>
</feature>
<dbReference type="Proteomes" id="UP000708208">
    <property type="component" value="Unassembled WGS sequence"/>
</dbReference>
<feature type="non-terminal residue" evidence="2">
    <location>
        <position position="288"/>
    </location>
</feature>
<feature type="compositionally biased region" description="Low complexity" evidence="1">
    <location>
        <begin position="10"/>
        <end position="26"/>
    </location>
</feature>
<organism evidence="2 3">
    <name type="scientific">Allacma fusca</name>
    <dbReference type="NCBI Taxonomy" id="39272"/>
    <lineage>
        <taxon>Eukaryota</taxon>
        <taxon>Metazoa</taxon>
        <taxon>Ecdysozoa</taxon>
        <taxon>Arthropoda</taxon>
        <taxon>Hexapoda</taxon>
        <taxon>Collembola</taxon>
        <taxon>Symphypleona</taxon>
        <taxon>Sminthuridae</taxon>
        <taxon>Allacma</taxon>
    </lineage>
</organism>
<dbReference type="AlphaFoldDB" id="A0A8J2PFM4"/>
<accession>A0A8J2PFM4</accession>
<keyword evidence="3" id="KW-1185">Reference proteome</keyword>
<gene>
    <name evidence="2" type="ORF">AFUS01_LOCUS30687</name>
</gene>
<feature type="region of interest" description="Disordered" evidence="1">
    <location>
        <begin position="174"/>
        <end position="193"/>
    </location>
</feature>
<sequence length="288" mass="32608">MPFPDTGDCSSSTESSSSFSASPLSSEAWIQEPTELIQPHSRRVEKSSDGKNIFVPLFWILINSLSSKAYPQNPQRASKGINNGNEPQDIYPESTEGTLPPKNPDPLSHYPQDDPLNFNEPSRHLSLRNQANTPSGPYLNNQRRNPAGLLEPDQKPKTYRSFSSSSHATRYHNQFQNPNRFHKNQFHPEPGEHHRNFRLWNRHQPGKAAEALLERRLGPGQKLSDKEMELDRKTRQKRKGRATLGNIEPQSFIINNEHKSAKTQIKSGLTSINILGTTSTQSIVRMLE</sequence>
<reference evidence="2" key="1">
    <citation type="submission" date="2021-06" db="EMBL/GenBank/DDBJ databases">
        <authorList>
            <person name="Hodson N. C."/>
            <person name="Mongue J. A."/>
            <person name="Jaron S. K."/>
        </authorList>
    </citation>
    <scope>NUCLEOTIDE SEQUENCE</scope>
</reference>
<feature type="compositionally biased region" description="Polar residues" evidence="1">
    <location>
        <begin position="127"/>
        <end position="144"/>
    </location>
</feature>
<evidence type="ECO:0000256" key="1">
    <source>
        <dbReference type="SAM" id="MobiDB-lite"/>
    </source>
</evidence>
<feature type="compositionally biased region" description="Basic and acidic residues" evidence="1">
    <location>
        <begin position="217"/>
        <end position="233"/>
    </location>
</feature>
<protein>
    <submittedName>
        <fullName evidence="2">Uncharacterized protein</fullName>
    </submittedName>
</protein>
<evidence type="ECO:0000313" key="3">
    <source>
        <dbReference type="Proteomes" id="UP000708208"/>
    </source>
</evidence>
<feature type="region of interest" description="Disordered" evidence="1">
    <location>
        <begin position="1"/>
        <end position="33"/>
    </location>
</feature>
<name>A0A8J2PFM4_9HEXA</name>
<dbReference type="EMBL" id="CAJVCH010474339">
    <property type="protein sequence ID" value="CAG7820288.1"/>
    <property type="molecule type" value="Genomic_DNA"/>
</dbReference>
<comment type="caution">
    <text evidence="2">The sequence shown here is derived from an EMBL/GenBank/DDBJ whole genome shotgun (WGS) entry which is preliminary data.</text>
</comment>